<evidence type="ECO:0000256" key="1">
    <source>
        <dbReference type="ARBA" id="ARBA00004651"/>
    </source>
</evidence>
<evidence type="ECO:0000256" key="2">
    <source>
        <dbReference type="ARBA" id="ARBA00022475"/>
    </source>
</evidence>
<name>A0A1F5G857_9BACT</name>
<dbReference type="GO" id="GO:0005886">
    <property type="term" value="C:plasma membrane"/>
    <property type="evidence" value="ECO:0007669"/>
    <property type="project" value="UniProtKB-SubCell"/>
</dbReference>
<proteinExistence type="predicted"/>
<keyword evidence="5 6" id="KW-0472">Membrane</keyword>
<comment type="subcellular location">
    <subcellularLocation>
        <location evidence="1">Cell membrane</location>
        <topology evidence="1">Multi-pass membrane protein</topology>
    </subcellularLocation>
</comment>
<dbReference type="PANTHER" id="PTHR42709:SF6">
    <property type="entry name" value="UNDECAPRENYL PHOSPHATE TRANSPORTER A"/>
    <property type="match status" value="1"/>
</dbReference>
<accession>A0A1F5G857</accession>
<keyword evidence="3 6" id="KW-0812">Transmembrane</keyword>
<protein>
    <recommendedName>
        <fullName evidence="7">VTT domain-containing protein</fullName>
    </recommendedName>
</protein>
<reference evidence="8 9" key="1">
    <citation type="journal article" date="2016" name="Nat. Commun.">
        <title>Thousands of microbial genomes shed light on interconnected biogeochemical processes in an aquifer system.</title>
        <authorList>
            <person name="Anantharaman K."/>
            <person name="Brown C.T."/>
            <person name="Hug L.A."/>
            <person name="Sharon I."/>
            <person name="Castelle C.J."/>
            <person name="Probst A.J."/>
            <person name="Thomas B.C."/>
            <person name="Singh A."/>
            <person name="Wilkins M.J."/>
            <person name="Karaoz U."/>
            <person name="Brodie E.L."/>
            <person name="Williams K.H."/>
            <person name="Hubbard S.S."/>
            <person name="Banfield J.F."/>
        </authorList>
    </citation>
    <scope>NUCLEOTIDE SEQUENCE [LARGE SCALE GENOMIC DNA]</scope>
</reference>
<evidence type="ECO:0000313" key="9">
    <source>
        <dbReference type="Proteomes" id="UP000179102"/>
    </source>
</evidence>
<feature type="transmembrane region" description="Helical" evidence="6">
    <location>
        <begin position="58"/>
        <end position="83"/>
    </location>
</feature>
<dbReference type="STRING" id="1797711.A2870_00430"/>
<dbReference type="AlphaFoldDB" id="A0A1F5G857"/>
<evidence type="ECO:0000256" key="6">
    <source>
        <dbReference type="SAM" id="Phobius"/>
    </source>
</evidence>
<evidence type="ECO:0000259" key="7">
    <source>
        <dbReference type="Pfam" id="PF09335"/>
    </source>
</evidence>
<evidence type="ECO:0000256" key="4">
    <source>
        <dbReference type="ARBA" id="ARBA00022989"/>
    </source>
</evidence>
<feature type="transmembrane region" description="Helical" evidence="6">
    <location>
        <begin position="148"/>
        <end position="168"/>
    </location>
</feature>
<dbReference type="Proteomes" id="UP000179102">
    <property type="component" value="Unassembled WGS sequence"/>
</dbReference>
<comment type="caution">
    <text evidence="8">The sequence shown here is derived from an EMBL/GenBank/DDBJ whole genome shotgun (WGS) entry which is preliminary data.</text>
</comment>
<feature type="domain" description="VTT" evidence="7">
    <location>
        <begin position="38"/>
        <end position="167"/>
    </location>
</feature>
<dbReference type="Pfam" id="PF09335">
    <property type="entry name" value="VTT_dom"/>
    <property type="match status" value="1"/>
</dbReference>
<dbReference type="PANTHER" id="PTHR42709">
    <property type="entry name" value="ALKALINE PHOSPHATASE LIKE PROTEIN"/>
    <property type="match status" value="1"/>
</dbReference>
<organism evidence="8 9">
    <name type="scientific">Candidatus Curtissbacteria bacterium RIFCSPHIGHO2_01_FULL_41_11</name>
    <dbReference type="NCBI Taxonomy" id="1797711"/>
    <lineage>
        <taxon>Bacteria</taxon>
        <taxon>Candidatus Curtissiibacteriota</taxon>
    </lineage>
</organism>
<dbReference type="InterPro" id="IPR051311">
    <property type="entry name" value="DedA_domain"/>
</dbReference>
<keyword evidence="4 6" id="KW-1133">Transmembrane helix</keyword>
<gene>
    <name evidence="8" type="ORF">A2870_00430</name>
</gene>
<feature type="transmembrane region" description="Helical" evidence="6">
    <location>
        <begin position="180"/>
        <end position="201"/>
    </location>
</feature>
<dbReference type="InterPro" id="IPR032816">
    <property type="entry name" value="VTT_dom"/>
</dbReference>
<feature type="transmembrane region" description="Helical" evidence="6">
    <location>
        <begin position="9"/>
        <end position="38"/>
    </location>
</feature>
<evidence type="ECO:0000256" key="5">
    <source>
        <dbReference type="ARBA" id="ARBA00023136"/>
    </source>
</evidence>
<dbReference type="EMBL" id="MFAZ01000005">
    <property type="protein sequence ID" value="OGD88041.1"/>
    <property type="molecule type" value="Genomic_DNA"/>
</dbReference>
<evidence type="ECO:0000256" key="3">
    <source>
        <dbReference type="ARBA" id="ARBA00022692"/>
    </source>
</evidence>
<keyword evidence="2" id="KW-1003">Cell membrane</keyword>
<sequence>MNESILETIVFWVMGVISTLGYPGIFALMALESALIPIPSEVIMPFSGFLVSEGRFDLLAVIFVGALGNLFGSWLAYALGYWGHERLVKKIVRKYGKFILLTEEEFDSAINLFHKYGQWVAAIARVLPAIRTVISLPAGISKLPFIKFSLLTFFGSLIWSGFLTIVGVKLGENWEIIRPYFRKFDILIAALTIIVIGVYVYHKLRKKK</sequence>
<evidence type="ECO:0000313" key="8">
    <source>
        <dbReference type="EMBL" id="OGD88041.1"/>
    </source>
</evidence>